<evidence type="ECO:0000313" key="3">
    <source>
        <dbReference type="EMBL" id="MBP5858544.1"/>
    </source>
</evidence>
<organism evidence="3 4">
    <name type="scientific">Marivibrio halodurans</name>
    <dbReference type="NCBI Taxonomy" id="2039722"/>
    <lineage>
        <taxon>Bacteria</taxon>
        <taxon>Pseudomonadati</taxon>
        <taxon>Pseudomonadota</taxon>
        <taxon>Alphaproteobacteria</taxon>
        <taxon>Rhodospirillales</taxon>
        <taxon>Rhodospirillaceae</taxon>
        <taxon>Marivibrio</taxon>
    </lineage>
</organism>
<dbReference type="Proteomes" id="UP000672602">
    <property type="component" value="Unassembled WGS sequence"/>
</dbReference>
<accession>A0A8J7V572</accession>
<dbReference type="EMBL" id="JAGMWN010000009">
    <property type="protein sequence ID" value="MBP5858544.1"/>
    <property type="molecule type" value="Genomic_DNA"/>
</dbReference>
<dbReference type="InterPro" id="IPR032465">
    <property type="entry name" value="ACMSD"/>
</dbReference>
<dbReference type="InterPro" id="IPR006680">
    <property type="entry name" value="Amidohydro-rel"/>
</dbReference>
<evidence type="ECO:0000313" key="4">
    <source>
        <dbReference type="Proteomes" id="UP000672602"/>
    </source>
</evidence>
<reference evidence="3" key="1">
    <citation type="submission" date="2021-04" db="EMBL/GenBank/DDBJ databases">
        <authorList>
            <person name="Zhang D.-C."/>
        </authorList>
    </citation>
    <scope>NUCLEOTIDE SEQUENCE</scope>
    <source>
        <strain evidence="3">CGMCC 1.15697</strain>
    </source>
</reference>
<proteinExistence type="predicted"/>
<feature type="domain" description="Amidohydrolase-related" evidence="2">
    <location>
        <begin position="86"/>
        <end position="282"/>
    </location>
</feature>
<evidence type="ECO:0000256" key="1">
    <source>
        <dbReference type="ARBA" id="ARBA00023239"/>
    </source>
</evidence>
<keyword evidence="1" id="KW-0456">Lyase</keyword>
<dbReference type="Gene3D" id="3.20.20.140">
    <property type="entry name" value="Metal-dependent hydrolases"/>
    <property type="match status" value="1"/>
</dbReference>
<dbReference type="SUPFAM" id="SSF51556">
    <property type="entry name" value="Metallo-dependent hydrolases"/>
    <property type="match status" value="1"/>
</dbReference>
<dbReference type="GO" id="GO:0016831">
    <property type="term" value="F:carboxy-lyase activity"/>
    <property type="evidence" value="ECO:0007669"/>
    <property type="project" value="InterPro"/>
</dbReference>
<evidence type="ECO:0000259" key="2">
    <source>
        <dbReference type="Pfam" id="PF04909"/>
    </source>
</evidence>
<dbReference type="RefSeq" id="WP_210683138.1">
    <property type="nucleotide sequence ID" value="NZ_JAGMWN010000009.1"/>
</dbReference>
<gene>
    <name evidence="3" type="ORF">KAJ83_16095</name>
</gene>
<dbReference type="PANTHER" id="PTHR21240:SF19">
    <property type="entry name" value="CATALYTIC_ HYDROLASE"/>
    <property type="match status" value="1"/>
</dbReference>
<dbReference type="Pfam" id="PF04909">
    <property type="entry name" value="Amidohydro_2"/>
    <property type="match status" value="1"/>
</dbReference>
<dbReference type="PANTHER" id="PTHR21240">
    <property type="entry name" value="2-AMINO-3-CARBOXYLMUCONATE-6-SEMIALDEHYDE DECARBOXYLASE"/>
    <property type="match status" value="1"/>
</dbReference>
<dbReference type="AlphaFoldDB" id="A0A8J7V572"/>
<name>A0A8J7V572_9PROT</name>
<protein>
    <submittedName>
        <fullName evidence="3">Amidohydrolase family protein</fullName>
    </submittedName>
</protein>
<dbReference type="GO" id="GO:0016787">
    <property type="term" value="F:hydrolase activity"/>
    <property type="evidence" value="ECO:0007669"/>
    <property type="project" value="InterPro"/>
</dbReference>
<keyword evidence="4" id="KW-1185">Reference proteome</keyword>
<comment type="caution">
    <text evidence="3">The sequence shown here is derived from an EMBL/GenBank/DDBJ whole genome shotgun (WGS) entry which is preliminary data.</text>
</comment>
<dbReference type="InterPro" id="IPR032466">
    <property type="entry name" value="Metal_Hydrolase"/>
</dbReference>
<sequence length="286" mass="32524">MTTEFGAIDYWCNMFTPEGLKRLYLDPPEFSWPAQNWAIRDRLNGRSVDEFIAMMAETGFGRVGIPAGKVYNWRERHLVWNLGVEDIAPIVDRHPEHFFGLYGINPFLRMDGVRELESAVLDHNVIGAVMHPHGFGLPPYSSEWFPYFAKCVELDIPVFSLVGHAAEEMPSEPGRPLHLEQVALYFPELRIVGVSGWPWVDEMISMAWKFPNVFYGTSQYAPRHWAGELKSFVRRRGVGKVLFGTGFPVLDHADALVQIDELGLSDEARRALLSETAKTVFGSRLR</sequence>